<dbReference type="Proteomes" id="UP000199670">
    <property type="component" value="Unassembled WGS sequence"/>
</dbReference>
<protein>
    <submittedName>
        <fullName evidence="1">Uncharacterized protein</fullName>
    </submittedName>
</protein>
<gene>
    <name evidence="1" type="ORF">GA0061081_103139</name>
</gene>
<dbReference type="EMBL" id="FMAQ01000003">
    <property type="protein sequence ID" value="SCB98342.1"/>
    <property type="molecule type" value="Genomic_DNA"/>
</dbReference>
<accession>A0A1C4AUL6</accession>
<reference evidence="2" key="1">
    <citation type="submission" date="2016-08" db="EMBL/GenBank/DDBJ databases">
        <authorList>
            <person name="Varghese N."/>
            <person name="Submissions Spin"/>
        </authorList>
    </citation>
    <scope>NUCLEOTIDE SEQUENCE [LARGE SCALE GENOMIC DNA]</scope>
    <source>
        <strain evidence="2">R-53248</strain>
    </source>
</reference>
<dbReference type="STRING" id="1798182.GA0061081_103139"/>
<proteinExistence type="predicted"/>
<dbReference type="Gene3D" id="2.60.40.1080">
    <property type="match status" value="1"/>
</dbReference>
<dbReference type="AlphaFoldDB" id="A0A1C4AUL6"/>
<evidence type="ECO:0000313" key="1">
    <source>
        <dbReference type="EMBL" id="SCB98342.1"/>
    </source>
</evidence>
<sequence>MLPSGNYTFNDIHMVIPLEARYTTLSRLMSEGKWGDDDGDGRGVNGGVTASGIISLSIKDKDGRTVSSRGETLSKCSAPYKVTLSSAGGSITTRYGLPNSTTFSEGAATYYIKPDSSGGCYFVQYARPLLVFGGTGNSVSVPGMYNVRDDFSYAGPASIWSPTKGFLTQSTNPSSYDQNFPTTGADGLYFNLEMPTGVNASQLTWSVVTNGDITATVNSYGKVTLHGPRASSAQINSDSPSSLIVPSLPQKFELVGRDSSGNEVRYGFVLKQWFVHRGNKRDTWSNQSTWCSRLGYRVPRVSDLTNSVRTGSSPISGALPHSSGNYYQRNIGSGFFTEWGHMSRYDGAGFVLSYYYYWASGATGSRGYAVASFNGFVDDGLASPGYYVVCPAP</sequence>
<evidence type="ECO:0000313" key="2">
    <source>
        <dbReference type="Proteomes" id="UP000199670"/>
    </source>
</evidence>
<name>A0A1C4AUL6_9GAMM</name>
<organism evidence="1 2">
    <name type="scientific">Gilliamella bombicola</name>
    <dbReference type="NCBI Taxonomy" id="1798182"/>
    <lineage>
        <taxon>Bacteria</taxon>
        <taxon>Pseudomonadati</taxon>
        <taxon>Pseudomonadota</taxon>
        <taxon>Gammaproteobacteria</taxon>
        <taxon>Orbales</taxon>
        <taxon>Orbaceae</taxon>
        <taxon>Gilliamella</taxon>
    </lineage>
</organism>
<keyword evidence="2" id="KW-1185">Reference proteome</keyword>